<evidence type="ECO:0000256" key="1">
    <source>
        <dbReference type="ARBA" id="ARBA00022741"/>
    </source>
</evidence>
<dbReference type="HAMAP" id="MF_00097">
    <property type="entry name" value="TMP_synthase"/>
    <property type="match status" value="1"/>
</dbReference>
<comment type="catalytic activity">
    <reaction evidence="5">
        <text>2-(2-carboxy-4-methylthiazol-5-yl)ethyl phosphate + 4-amino-2-methyl-5-(diphosphooxymethyl)pyrimidine + 2 H(+) = thiamine phosphate + CO2 + diphosphate</text>
        <dbReference type="Rhea" id="RHEA:47848"/>
        <dbReference type="ChEBI" id="CHEBI:15378"/>
        <dbReference type="ChEBI" id="CHEBI:16526"/>
        <dbReference type="ChEBI" id="CHEBI:33019"/>
        <dbReference type="ChEBI" id="CHEBI:37575"/>
        <dbReference type="ChEBI" id="CHEBI:57841"/>
        <dbReference type="ChEBI" id="CHEBI:62890"/>
        <dbReference type="EC" id="2.5.1.3"/>
    </reaction>
</comment>
<accession>A0ABS6MMD0</accession>
<dbReference type="RefSeq" id="WP_217669752.1">
    <property type="nucleotide sequence ID" value="NZ_JAHRID010000005.1"/>
</dbReference>
<proteinExistence type="inferred from homology"/>
<evidence type="ECO:0000256" key="4">
    <source>
        <dbReference type="ARBA" id="ARBA00023268"/>
    </source>
</evidence>
<dbReference type="NCBIfam" id="NF002904">
    <property type="entry name" value="PRK03512.1"/>
    <property type="match status" value="1"/>
</dbReference>
<keyword evidence="1" id="KW-0547">Nucleotide-binding</keyword>
<dbReference type="CDD" id="cd01169">
    <property type="entry name" value="HMPP_kinase"/>
    <property type="match status" value="1"/>
</dbReference>
<dbReference type="InterPro" id="IPR034291">
    <property type="entry name" value="TMP_synthase"/>
</dbReference>
<comment type="similarity">
    <text evidence="5">Belongs to the thiamine-phosphate synthase family.</text>
</comment>
<gene>
    <name evidence="5 8" type="primary">thiE</name>
    <name evidence="8" type="ORF">KQY15_12800</name>
</gene>
<evidence type="ECO:0000256" key="5">
    <source>
        <dbReference type="HAMAP-Rule" id="MF_00097"/>
    </source>
</evidence>
<feature type="binding site" evidence="5">
    <location>
        <position position="455"/>
    </location>
    <ligand>
        <name>2-[(2R,5Z)-2-carboxy-4-methylthiazol-5(2H)-ylidene]ethyl phosphate</name>
        <dbReference type="ChEBI" id="CHEBI:62899"/>
    </ligand>
</feature>
<evidence type="ECO:0000259" key="6">
    <source>
        <dbReference type="Pfam" id="PF02581"/>
    </source>
</evidence>
<comment type="caution">
    <text evidence="8">The sequence shown here is derived from an EMBL/GenBank/DDBJ whole genome shotgun (WGS) entry which is preliminary data.</text>
</comment>
<comment type="pathway">
    <text evidence="5">Cofactor biosynthesis; thiamine diphosphate biosynthesis; thiamine phosphate from 4-amino-2-methyl-5-diphosphomethylpyrimidine and 4-methyl-5-(2-phosphoethyl)-thiazole: step 1/1.</text>
</comment>
<feature type="domain" description="Thiamine phosphate synthase/TenI" evidence="6">
    <location>
        <begin position="309"/>
        <end position="478"/>
    </location>
</feature>
<feature type="domain" description="Pyridoxamine kinase/Phosphomethylpyrimidine kinase" evidence="7">
    <location>
        <begin position="19"/>
        <end position="261"/>
    </location>
</feature>
<dbReference type="EMBL" id="JAHRID010000005">
    <property type="protein sequence ID" value="MBV2129965.1"/>
    <property type="molecule type" value="Genomic_DNA"/>
</dbReference>
<dbReference type="InterPro" id="IPR022998">
    <property type="entry name" value="ThiamineP_synth_TenI"/>
</dbReference>
<evidence type="ECO:0000256" key="3">
    <source>
        <dbReference type="ARBA" id="ARBA00022840"/>
    </source>
</evidence>
<feature type="binding site" evidence="5">
    <location>
        <begin position="423"/>
        <end position="425"/>
    </location>
    <ligand>
        <name>2-[(2R,5Z)-2-carboxy-4-methylthiazol-5(2H)-ylidene]ethyl phosphate</name>
        <dbReference type="ChEBI" id="CHEBI:62899"/>
    </ligand>
</feature>
<feature type="binding site" evidence="5">
    <location>
        <position position="358"/>
    </location>
    <ligand>
        <name>4-amino-2-methyl-5-(diphosphooxymethyl)pyrimidine</name>
        <dbReference type="ChEBI" id="CHEBI:57841"/>
    </ligand>
</feature>
<keyword evidence="5" id="KW-0784">Thiamine biosynthesis</keyword>
<evidence type="ECO:0000259" key="7">
    <source>
        <dbReference type="Pfam" id="PF08543"/>
    </source>
</evidence>
<protein>
    <recommendedName>
        <fullName evidence="5">Thiamine-phosphate synthase</fullName>
        <shortName evidence="5">TP synthase</shortName>
        <shortName evidence="5">TPS</shortName>
        <ecNumber evidence="5">2.5.1.3</ecNumber>
    </recommendedName>
    <alternativeName>
        <fullName evidence="5">Thiamine-phosphate pyrophosphorylase</fullName>
        <shortName evidence="5">TMP pyrophosphorylase</shortName>
        <shortName evidence="5">TMP-PPase</shortName>
    </alternativeName>
</protein>
<comment type="catalytic activity">
    <reaction evidence="5">
        <text>2-[(2R,5Z)-2-carboxy-4-methylthiazol-5(2H)-ylidene]ethyl phosphate + 4-amino-2-methyl-5-(diphosphooxymethyl)pyrimidine + 2 H(+) = thiamine phosphate + CO2 + diphosphate</text>
        <dbReference type="Rhea" id="RHEA:47844"/>
        <dbReference type="ChEBI" id="CHEBI:15378"/>
        <dbReference type="ChEBI" id="CHEBI:16526"/>
        <dbReference type="ChEBI" id="CHEBI:33019"/>
        <dbReference type="ChEBI" id="CHEBI:37575"/>
        <dbReference type="ChEBI" id="CHEBI:57841"/>
        <dbReference type="ChEBI" id="CHEBI:62899"/>
        <dbReference type="EC" id="2.5.1.3"/>
    </reaction>
</comment>
<dbReference type="Pfam" id="PF02581">
    <property type="entry name" value="TMP-TENI"/>
    <property type="match status" value="1"/>
</dbReference>
<dbReference type="CDD" id="cd00564">
    <property type="entry name" value="TMP_TenI"/>
    <property type="match status" value="1"/>
</dbReference>
<evidence type="ECO:0000313" key="9">
    <source>
        <dbReference type="Proteomes" id="UP000704611"/>
    </source>
</evidence>
<reference evidence="8 9" key="1">
    <citation type="submission" date="2021-06" db="EMBL/GenBank/DDBJ databases">
        <title>Rheinheimera indica sp. nov., isolated from deep-sea sediment.</title>
        <authorList>
            <person name="Wang Z."/>
            <person name="Zhang X.-Y."/>
        </authorList>
    </citation>
    <scope>NUCLEOTIDE SEQUENCE [LARGE SCALE GENOMIC DNA]</scope>
    <source>
        <strain evidence="8 9">SM2107</strain>
    </source>
</reference>
<comment type="function">
    <text evidence="5">Condenses 4-methyl-5-(beta-hydroxyethyl)thiazole monophosphate (THZ-P) and 2-methyl-4-amino-5-hydroxymethyl pyrimidine pyrophosphate (HMP-PP) to form thiamine monophosphate (TMP).</text>
</comment>
<dbReference type="Proteomes" id="UP000704611">
    <property type="component" value="Unassembled WGS sequence"/>
</dbReference>
<dbReference type="PANTHER" id="PTHR20858:SF17">
    <property type="entry name" value="HYDROXYMETHYLPYRIMIDINE_PHOSPHOMETHYLPYRIMIDINE KINASE THI20-RELATED"/>
    <property type="match status" value="1"/>
</dbReference>
<dbReference type="GO" id="GO:0004789">
    <property type="term" value="F:thiamine-phosphate diphosphorylase activity"/>
    <property type="evidence" value="ECO:0007669"/>
    <property type="project" value="UniProtKB-EC"/>
</dbReference>
<dbReference type="Pfam" id="PF08543">
    <property type="entry name" value="Phos_pyr_kin"/>
    <property type="match status" value="1"/>
</dbReference>
<feature type="binding site" evidence="5">
    <location>
        <position position="397"/>
    </location>
    <ligand>
        <name>4-amino-2-methyl-5-(diphosphooxymethyl)pyrimidine</name>
        <dbReference type="ChEBI" id="CHEBI:57841"/>
    </ligand>
</feature>
<comment type="cofactor">
    <cofactor evidence="5">
        <name>Mg(2+)</name>
        <dbReference type="ChEBI" id="CHEBI:18420"/>
    </cofactor>
    <text evidence="5">Binds 1 Mg(2+) ion per subunit.</text>
</comment>
<feature type="binding site" evidence="5">
    <location>
        <begin position="326"/>
        <end position="330"/>
    </location>
    <ligand>
        <name>4-amino-2-methyl-5-(diphosphooxymethyl)pyrimidine</name>
        <dbReference type="ChEBI" id="CHEBI:57841"/>
    </ligand>
</feature>
<keyword evidence="2" id="KW-0418">Kinase</keyword>
<keyword evidence="3" id="KW-0067">ATP-binding</keyword>
<keyword evidence="5 8" id="KW-0808">Transferase</keyword>
<dbReference type="InterPro" id="IPR013749">
    <property type="entry name" value="PM/HMP-P_kinase-1"/>
</dbReference>
<evidence type="ECO:0000256" key="2">
    <source>
        <dbReference type="ARBA" id="ARBA00022777"/>
    </source>
</evidence>
<dbReference type="InterPro" id="IPR004399">
    <property type="entry name" value="HMP/HMP-P_kinase_dom"/>
</dbReference>
<feature type="binding site" evidence="5">
    <location>
        <position position="359"/>
    </location>
    <ligand>
        <name>Mg(2+)</name>
        <dbReference type="ChEBI" id="CHEBI:18420"/>
    </ligand>
</feature>
<keyword evidence="5" id="KW-0460">Magnesium</keyword>
<dbReference type="EC" id="2.5.1.3" evidence="5"/>
<sequence>MPEQHIASKPIVWTIASSDSGGGAGIQADLLTFTALGCHGCSAVAGVSAQNSMTFNVIEAVSPAMLQSQLDCLLSDMPPAAIKIGLIPDEQLLLLLRQWLEKNKPRHSFRVIADPVLSTSSGHNFASGRLISRWRNLLPLLDLITPNLPELALLSGMPDAAISAQVTQLVQHAKTAVLVKGGHSTSDDVVTDQLFEKDSYFELKHQRITTPHTHGTGCVLSAAIAAGCAQDYPLHDAVIIATAYLQQALEHGYPTGNGAGCMQHHGWPSEYRYFPQLHWPADYRAQQGCMQQFSFASMAVPIGLYPVIDSVQWLKRLLPLEPDVIQLRIKDGSEREVAQQIVQAVQLSRDYKLRLFINDHWKLAIKYGAYGVHLGQQDLATADLKAIADAGLHLGISTHNYLELLRARQLKPSYVALGHIFATQTKQMQSKPQGVKRLKYYAAICQDIPTVAIGGIDAQKLAAVVGSGVDGVAVVSAITEHSDPERAFMQLRQQFRQYKLEAHYAYST</sequence>
<feature type="binding site" evidence="5">
    <location>
        <position position="378"/>
    </location>
    <ligand>
        <name>Mg(2+)</name>
        <dbReference type="ChEBI" id="CHEBI:18420"/>
    </ligand>
</feature>
<feature type="binding site" evidence="5">
    <location>
        <begin position="475"/>
        <end position="476"/>
    </location>
    <ligand>
        <name>2-[(2R,5Z)-2-carboxy-4-methylthiazol-5(2H)-ylidene]ethyl phosphate</name>
        <dbReference type="ChEBI" id="CHEBI:62899"/>
    </ligand>
</feature>
<dbReference type="NCBIfam" id="TIGR00693">
    <property type="entry name" value="thiE"/>
    <property type="match status" value="1"/>
</dbReference>
<comment type="catalytic activity">
    <reaction evidence="5">
        <text>4-methyl-5-(2-phosphooxyethyl)-thiazole + 4-amino-2-methyl-5-(diphosphooxymethyl)pyrimidine + H(+) = thiamine phosphate + diphosphate</text>
        <dbReference type="Rhea" id="RHEA:22328"/>
        <dbReference type="ChEBI" id="CHEBI:15378"/>
        <dbReference type="ChEBI" id="CHEBI:33019"/>
        <dbReference type="ChEBI" id="CHEBI:37575"/>
        <dbReference type="ChEBI" id="CHEBI:57841"/>
        <dbReference type="ChEBI" id="CHEBI:58296"/>
        <dbReference type="EC" id="2.5.1.3"/>
    </reaction>
</comment>
<dbReference type="PANTHER" id="PTHR20858">
    <property type="entry name" value="PHOSPHOMETHYLPYRIMIDINE KINASE"/>
    <property type="match status" value="1"/>
</dbReference>
<keyword evidence="4" id="KW-0511">Multifunctional enzyme</keyword>
<name>A0ABS6MMD0_9GAMM</name>
<feature type="binding site" evidence="5">
    <location>
        <position position="426"/>
    </location>
    <ligand>
        <name>4-amino-2-methyl-5-(diphosphooxymethyl)pyrimidine</name>
        <dbReference type="ChEBI" id="CHEBI:57841"/>
    </ligand>
</feature>
<dbReference type="NCBIfam" id="TIGR00097">
    <property type="entry name" value="HMP-P_kinase"/>
    <property type="match status" value="1"/>
</dbReference>
<evidence type="ECO:0000313" key="8">
    <source>
        <dbReference type="EMBL" id="MBV2129965.1"/>
    </source>
</evidence>
<keyword evidence="9" id="KW-1185">Reference proteome</keyword>
<keyword evidence="5" id="KW-0479">Metal-binding</keyword>
<organism evidence="8 9">
    <name type="scientific">Arsukibacterium indicum</name>
    <dbReference type="NCBI Taxonomy" id="2848612"/>
    <lineage>
        <taxon>Bacteria</taxon>
        <taxon>Pseudomonadati</taxon>
        <taxon>Pseudomonadota</taxon>
        <taxon>Gammaproteobacteria</taxon>
        <taxon>Chromatiales</taxon>
        <taxon>Chromatiaceae</taxon>
        <taxon>Arsukibacterium</taxon>
    </lineage>
</organism>